<dbReference type="PANTHER" id="PTHR33755">
    <property type="entry name" value="TOXIN PARE1-RELATED"/>
    <property type="match status" value="1"/>
</dbReference>
<dbReference type="SUPFAM" id="SSF143011">
    <property type="entry name" value="RelE-like"/>
    <property type="match status" value="1"/>
</dbReference>
<dbReference type="Gene3D" id="3.30.2310.20">
    <property type="entry name" value="RelE-like"/>
    <property type="match status" value="1"/>
</dbReference>
<evidence type="ECO:0000313" key="4">
    <source>
        <dbReference type="Proteomes" id="UP000001551"/>
    </source>
</evidence>
<dbReference type="InterPro" id="IPR007712">
    <property type="entry name" value="RelE/ParE_toxin"/>
</dbReference>
<name>E6U6C9_ETHHY</name>
<proteinExistence type="inferred from homology"/>
<evidence type="ECO:0000313" key="3">
    <source>
        <dbReference type="EMBL" id="ADU26896.1"/>
    </source>
</evidence>
<dbReference type="RefSeq" id="WP_013485251.1">
    <property type="nucleotide sequence ID" value="NC_014828.1"/>
</dbReference>
<comment type="similarity">
    <text evidence="1">Belongs to the RelE toxin family.</text>
</comment>
<sequence>MSTYAVRFTQPAADDLYEIARYIADELREPQTARALVKRIQDSVYELAELPMRYAVVADERLAALGIRKMPVESYLVFYTVAEEAQSVTVLRILHSRREWVNWL</sequence>
<protein>
    <submittedName>
        <fullName evidence="3">Addiction module toxin, RelE/StbE family</fullName>
    </submittedName>
</protein>
<reference evidence="3 4" key="1">
    <citation type="submission" date="2010-12" db="EMBL/GenBank/DDBJ databases">
        <title>Complete sequence of Ethanoligenens harbinense YUAN-3.</title>
        <authorList>
            <person name="Lucas S."/>
            <person name="Copeland A."/>
            <person name="Lapidus A."/>
            <person name="Cheng J.-F."/>
            <person name="Bruce D."/>
            <person name="Goodwin L."/>
            <person name="Pitluck S."/>
            <person name="Chertkov O."/>
            <person name="Misra M."/>
            <person name="Detter J.C."/>
            <person name="Han C."/>
            <person name="Tapia R."/>
            <person name="Land M."/>
            <person name="Hauser L."/>
            <person name="Jeffries C."/>
            <person name="Kyrpides N."/>
            <person name="Ivanova N."/>
            <person name="Mikhailova N."/>
            <person name="Wang A."/>
            <person name="Mouttaki H."/>
            <person name="He Z."/>
            <person name="Zhou J."/>
            <person name="Hemme C.L."/>
            <person name="Woyke T."/>
        </authorList>
    </citation>
    <scope>NUCLEOTIDE SEQUENCE [LARGE SCALE GENOMIC DNA]</scope>
    <source>
        <strain evidence="4">DSM 18485 / JCM 12961 / CGMCC 1.5033 / YUAN-3</strain>
    </source>
</reference>
<dbReference type="Pfam" id="PF05016">
    <property type="entry name" value="ParE_toxin"/>
    <property type="match status" value="1"/>
</dbReference>
<dbReference type="HOGENOM" id="CLU_147162_6_1_9"/>
<dbReference type="STRING" id="663278.Ethha_1358"/>
<evidence type="ECO:0000256" key="2">
    <source>
        <dbReference type="ARBA" id="ARBA00022649"/>
    </source>
</evidence>
<dbReference type="InterPro" id="IPR035093">
    <property type="entry name" value="RelE/ParE_toxin_dom_sf"/>
</dbReference>
<evidence type="ECO:0000256" key="1">
    <source>
        <dbReference type="ARBA" id="ARBA00006226"/>
    </source>
</evidence>
<dbReference type="AlphaFoldDB" id="E6U6C9"/>
<dbReference type="Proteomes" id="UP000001551">
    <property type="component" value="Chromosome"/>
</dbReference>
<gene>
    <name evidence="3" type="ordered locus">Ethha_1358</name>
</gene>
<dbReference type="InterPro" id="IPR051803">
    <property type="entry name" value="TA_system_RelE-like_toxin"/>
</dbReference>
<keyword evidence="4" id="KW-1185">Reference proteome</keyword>
<organism evidence="3 4">
    <name type="scientific">Ethanoligenens harbinense (strain DSM 18485 / JCM 12961 / CGMCC 1.5033 / YUAN-3)</name>
    <dbReference type="NCBI Taxonomy" id="663278"/>
    <lineage>
        <taxon>Bacteria</taxon>
        <taxon>Bacillati</taxon>
        <taxon>Bacillota</taxon>
        <taxon>Clostridia</taxon>
        <taxon>Eubacteriales</taxon>
        <taxon>Oscillospiraceae</taxon>
        <taxon>Ethanoligenens</taxon>
    </lineage>
</organism>
<dbReference type="KEGG" id="eha:Ethha_1358"/>
<keyword evidence="2" id="KW-1277">Toxin-antitoxin system</keyword>
<accession>E6U6C9</accession>
<dbReference type="eggNOG" id="COG3668">
    <property type="taxonomic scope" value="Bacteria"/>
</dbReference>
<dbReference type="EMBL" id="CP002400">
    <property type="protein sequence ID" value="ADU26896.1"/>
    <property type="molecule type" value="Genomic_DNA"/>
</dbReference>